<reference evidence="2" key="1">
    <citation type="journal article" date="2023" name="Proc. Natl. Acad. Sci. U.S.A.">
        <title>Genomic and structural basis for evolution of tropane alkaloid biosynthesis.</title>
        <authorList>
            <person name="Wanga Y.-J."/>
            <person name="Taina T."/>
            <person name="Yua J.-Y."/>
            <person name="Lia J."/>
            <person name="Xua B."/>
            <person name="Chenc J."/>
            <person name="D'Auriad J.C."/>
            <person name="Huanga J.-P."/>
            <person name="Huanga S.-X."/>
        </authorList>
    </citation>
    <scope>NUCLEOTIDE SEQUENCE [LARGE SCALE GENOMIC DNA]</scope>
    <source>
        <strain evidence="2">cv. KIB-2019</strain>
    </source>
</reference>
<dbReference type="OrthoDB" id="10389392at2759"/>
<comment type="caution">
    <text evidence="1">The sequence shown here is derived from an EMBL/GenBank/DDBJ whole genome shotgun (WGS) entry which is preliminary data.</text>
</comment>
<accession>A0A9Q1L6B6</accession>
<proteinExistence type="predicted"/>
<sequence length="78" mass="8627">MISLTQPHPTQDNHISHGKNCYGLALIALLQSGIVANICCMATIKWLPLSFRPAACIYCWKASAQSVLLIHAPIRIWL</sequence>
<name>A0A9Q1L6B6_9SOLA</name>
<evidence type="ECO:0000313" key="2">
    <source>
        <dbReference type="Proteomes" id="UP001152561"/>
    </source>
</evidence>
<gene>
    <name evidence="1" type="ORF">K7X08_036216</name>
</gene>
<protein>
    <submittedName>
        <fullName evidence="1">Uncharacterized protein</fullName>
    </submittedName>
</protein>
<dbReference type="EMBL" id="JAJAGQ010000022">
    <property type="protein sequence ID" value="KAJ8529381.1"/>
    <property type="molecule type" value="Genomic_DNA"/>
</dbReference>
<dbReference type="Proteomes" id="UP001152561">
    <property type="component" value="Unassembled WGS sequence"/>
</dbReference>
<organism evidence="1 2">
    <name type="scientific">Anisodus acutangulus</name>
    <dbReference type="NCBI Taxonomy" id="402998"/>
    <lineage>
        <taxon>Eukaryota</taxon>
        <taxon>Viridiplantae</taxon>
        <taxon>Streptophyta</taxon>
        <taxon>Embryophyta</taxon>
        <taxon>Tracheophyta</taxon>
        <taxon>Spermatophyta</taxon>
        <taxon>Magnoliopsida</taxon>
        <taxon>eudicotyledons</taxon>
        <taxon>Gunneridae</taxon>
        <taxon>Pentapetalae</taxon>
        <taxon>asterids</taxon>
        <taxon>lamiids</taxon>
        <taxon>Solanales</taxon>
        <taxon>Solanaceae</taxon>
        <taxon>Solanoideae</taxon>
        <taxon>Hyoscyameae</taxon>
        <taxon>Anisodus</taxon>
    </lineage>
</organism>
<dbReference type="AlphaFoldDB" id="A0A9Q1L6B6"/>
<evidence type="ECO:0000313" key="1">
    <source>
        <dbReference type="EMBL" id="KAJ8529381.1"/>
    </source>
</evidence>
<keyword evidence="2" id="KW-1185">Reference proteome</keyword>